<keyword evidence="3 5" id="KW-0808">Transferase</keyword>
<gene>
    <name evidence="8" type="ORF">DL237_00895</name>
</gene>
<dbReference type="InterPro" id="IPR036804">
    <property type="entry name" value="CheR_N_sf"/>
</dbReference>
<evidence type="ECO:0000256" key="3">
    <source>
        <dbReference type="ARBA" id="ARBA00022679"/>
    </source>
</evidence>
<evidence type="ECO:0000313" key="8">
    <source>
        <dbReference type="EMBL" id="RII40606.1"/>
    </source>
</evidence>
<dbReference type="EC" id="2.1.1.80" evidence="5"/>
<dbReference type="GO" id="GO:0008983">
    <property type="term" value="F:protein-glutamate O-methyltransferase activity"/>
    <property type="evidence" value="ECO:0007669"/>
    <property type="project" value="UniProtKB-EC"/>
</dbReference>
<dbReference type="Gene3D" id="3.40.50.150">
    <property type="entry name" value="Vaccinia Virus protein VP39"/>
    <property type="match status" value="1"/>
</dbReference>
<dbReference type="OrthoDB" id="9816309at2"/>
<dbReference type="PROSITE" id="PS50123">
    <property type="entry name" value="CHER"/>
    <property type="match status" value="1"/>
</dbReference>
<evidence type="ECO:0000256" key="5">
    <source>
        <dbReference type="PIRNR" id="PIRNR000410"/>
    </source>
</evidence>
<accession>A0A399JD98</accession>
<organism evidence="8 9">
    <name type="scientific">Pseudooceanicola sediminis</name>
    <dbReference type="NCBI Taxonomy" id="2211117"/>
    <lineage>
        <taxon>Bacteria</taxon>
        <taxon>Pseudomonadati</taxon>
        <taxon>Pseudomonadota</taxon>
        <taxon>Alphaproteobacteria</taxon>
        <taxon>Rhodobacterales</taxon>
        <taxon>Paracoccaceae</taxon>
        <taxon>Pseudooceanicola</taxon>
    </lineage>
</organism>
<feature type="binding site" evidence="6">
    <location>
        <position position="83"/>
    </location>
    <ligand>
        <name>S-adenosyl-L-methionine</name>
        <dbReference type="ChEBI" id="CHEBI:59789"/>
    </ligand>
</feature>
<dbReference type="InterPro" id="IPR022642">
    <property type="entry name" value="CheR_C"/>
</dbReference>
<keyword evidence="9" id="KW-1185">Reference proteome</keyword>
<keyword evidence="2 5" id="KW-0489">Methyltransferase</keyword>
<name>A0A399JD98_9RHOB</name>
<dbReference type="PANTHER" id="PTHR24422">
    <property type="entry name" value="CHEMOTAXIS PROTEIN METHYLTRANSFERASE"/>
    <property type="match status" value="1"/>
</dbReference>
<dbReference type="InterPro" id="IPR050903">
    <property type="entry name" value="Bact_Chemotaxis_MeTrfase"/>
</dbReference>
<feature type="binding site" evidence="6">
    <location>
        <position position="89"/>
    </location>
    <ligand>
        <name>S-adenosyl-L-methionine</name>
        <dbReference type="ChEBI" id="CHEBI:59789"/>
    </ligand>
</feature>
<feature type="binding site" evidence="6">
    <location>
        <position position="153"/>
    </location>
    <ligand>
        <name>S-adenosyl-L-methionine</name>
        <dbReference type="ChEBI" id="CHEBI:59789"/>
    </ligand>
</feature>
<feature type="binding site" evidence="6">
    <location>
        <position position="85"/>
    </location>
    <ligand>
        <name>S-adenosyl-L-methionine</name>
        <dbReference type="ChEBI" id="CHEBI:59789"/>
    </ligand>
</feature>
<dbReference type="Gene3D" id="1.10.155.10">
    <property type="entry name" value="Chemotaxis receptor methyltransferase CheR, N-terminal domain"/>
    <property type="match status" value="1"/>
</dbReference>
<proteinExistence type="predicted"/>
<dbReference type="PRINTS" id="PR00996">
    <property type="entry name" value="CHERMTFRASE"/>
</dbReference>
<feature type="binding site" evidence="6">
    <location>
        <position position="127"/>
    </location>
    <ligand>
        <name>S-adenosyl-L-methionine</name>
        <dbReference type="ChEBI" id="CHEBI:59789"/>
    </ligand>
</feature>
<dbReference type="Proteomes" id="UP000265848">
    <property type="component" value="Unassembled WGS sequence"/>
</dbReference>
<dbReference type="PIRSF" id="PIRSF000410">
    <property type="entry name" value="CheR"/>
    <property type="match status" value="1"/>
</dbReference>
<dbReference type="Pfam" id="PF01739">
    <property type="entry name" value="CheR"/>
    <property type="match status" value="1"/>
</dbReference>
<feature type="binding site" evidence="6">
    <location>
        <begin position="209"/>
        <end position="210"/>
    </location>
    <ligand>
        <name>S-adenosyl-L-methionine</name>
        <dbReference type="ChEBI" id="CHEBI:59789"/>
    </ligand>
</feature>
<evidence type="ECO:0000259" key="7">
    <source>
        <dbReference type="PROSITE" id="PS50123"/>
    </source>
</evidence>
<evidence type="ECO:0000313" key="9">
    <source>
        <dbReference type="Proteomes" id="UP000265848"/>
    </source>
</evidence>
<evidence type="ECO:0000256" key="4">
    <source>
        <dbReference type="ARBA" id="ARBA00022691"/>
    </source>
</evidence>
<dbReference type="InterPro" id="IPR029063">
    <property type="entry name" value="SAM-dependent_MTases_sf"/>
</dbReference>
<dbReference type="InterPro" id="IPR022641">
    <property type="entry name" value="CheR_N"/>
</dbReference>
<dbReference type="EMBL" id="QWJJ01000001">
    <property type="protein sequence ID" value="RII40606.1"/>
    <property type="molecule type" value="Genomic_DNA"/>
</dbReference>
<dbReference type="InterPro" id="IPR026024">
    <property type="entry name" value="Chemotaxis_MeTrfase_CheR"/>
</dbReference>
<dbReference type="AlphaFoldDB" id="A0A399JD98"/>
<sequence length="291" mass="32949">MTNMGRDTSTIAMDTQSFNAIAALAKEEAGLVLPTGKMTMVQSRLRKRLVETGQQDYESYCKFVCSAAGAEERRYMISALTTNVSHFFRESHHFDILRTRVLPVLLQKARNGERIRIWSAGCSSGQEPYSISMCLQAAAPELAQRDVLILGTDIDPAILEKAEAAEYSEQQIAGIPDDMRRNYLEFDKAKQTYQVTPAIKRLVRFRELNLLRDWPMKGQFDVVFCRNVVIYFDPETQASLWPRFRQRINNDGWIFLGHSERIADSALSLFEPNGMTAYRVAGSKASSVGKE</sequence>
<dbReference type="Pfam" id="PF03705">
    <property type="entry name" value="CheR_N"/>
    <property type="match status" value="1"/>
</dbReference>
<evidence type="ECO:0000256" key="2">
    <source>
        <dbReference type="ARBA" id="ARBA00022603"/>
    </source>
</evidence>
<keyword evidence="4 5" id="KW-0949">S-adenosyl-L-methionine</keyword>
<comment type="caution">
    <text evidence="8">The sequence shown here is derived from an EMBL/GenBank/DDBJ whole genome shotgun (WGS) entry which is preliminary data.</text>
</comment>
<dbReference type="RefSeq" id="WP_119397126.1">
    <property type="nucleotide sequence ID" value="NZ_QWJJ01000001.1"/>
</dbReference>
<protein>
    <recommendedName>
        <fullName evidence="5">Chemotaxis protein methyltransferase</fullName>
        <ecNumber evidence="5">2.1.1.80</ecNumber>
    </recommendedName>
</protein>
<evidence type="ECO:0000256" key="6">
    <source>
        <dbReference type="PIRSR" id="PIRSR000410-1"/>
    </source>
</evidence>
<dbReference type="SUPFAM" id="SSF47757">
    <property type="entry name" value="Chemotaxis receptor methyltransferase CheR, N-terminal domain"/>
    <property type="match status" value="1"/>
</dbReference>
<comment type="catalytic activity">
    <reaction evidence="1 5">
        <text>L-glutamyl-[protein] + S-adenosyl-L-methionine = [protein]-L-glutamate 5-O-methyl ester + S-adenosyl-L-homocysteine</text>
        <dbReference type="Rhea" id="RHEA:24452"/>
        <dbReference type="Rhea" id="RHEA-COMP:10208"/>
        <dbReference type="Rhea" id="RHEA-COMP:10311"/>
        <dbReference type="ChEBI" id="CHEBI:29973"/>
        <dbReference type="ChEBI" id="CHEBI:57856"/>
        <dbReference type="ChEBI" id="CHEBI:59789"/>
        <dbReference type="ChEBI" id="CHEBI:82795"/>
        <dbReference type="EC" id="2.1.1.80"/>
    </reaction>
</comment>
<evidence type="ECO:0000256" key="1">
    <source>
        <dbReference type="ARBA" id="ARBA00001541"/>
    </source>
</evidence>
<dbReference type="PANTHER" id="PTHR24422:SF19">
    <property type="entry name" value="CHEMOTAXIS PROTEIN METHYLTRANSFERASE"/>
    <property type="match status" value="1"/>
</dbReference>
<feature type="domain" description="CheR-type methyltransferase" evidence="7">
    <location>
        <begin position="6"/>
        <end position="283"/>
    </location>
</feature>
<dbReference type="InterPro" id="IPR000780">
    <property type="entry name" value="CheR_MeTrfase"/>
</dbReference>
<dbReference type="SMART" id="SM00138">
    <property type="entry name" value="MeTrc"/>
    <property type="match status" value="1"/>
</dbReference>
<dbReference type="CDD" id="cd02440">
    <property type="entry name" value="AdoMet_MTases"/>
    <property type="match status" value="1"/>
</dbReference>
<feature type="binding site" evidence="6">
    <location>
        <begin position="226"/>
        <end position="227"/>
    </location>
    <ligand>
        <name>S-adenosyl-L-methionine</name>
        <dbReference type="ChEBI" id="CHEBI:59789"/>
    </ligand>
</feature>
<dbReference type="SUPFAM" id="SSF53335">
    <property type="entry name" value="S-adenosyl-L-methionine-dependent methyltransferases"/>
    <property type="match status" value="1"/>
</dbReference>
<reference evidence="8 9" key="1">
    <citation type="submission" date="2018-08" db="EMBL/GenBank/DDBJ databases">
        <title>Pseudooceanicola sediminis CY03 in the family Rhodobacteracea.</title>
        <authorList>
            <person name="Zhang Y.-J."/>
        </authorList>
    </citation>
    <scope>NUCLEOTIDE SEQUENCE [LARGE SCALE GENOMIC DNA]</scope>
    <source>
        <strain evidence="8 9">CY03</strain>
    </source>
</reference>
<dbReference type="GO" id="GO:0032259">
    <property type="term" value="P:methylation"/>
    <property type="evidence" value="ECO:0007669"/>
    <property type="project" value="UniProtKB-KW"/>
</dbReference>
<comment type="function">
    <text evidence="5">Methylation of the membrane-bound methyl-accepting chemotaxis proteins (MCP) to form gamma-glutamyl methyl ester residues in MCP.</text>
</comment>